<sequence length="146" mass="15223">MSDFRKITDGFYASPQITVDDMAAAKSLGVTLVVNNRPDGESEDQPEGSEIEAAARATGIEYIAIPVSSAGFSQPQVDALREALAKTEGPTLGFCRSGTRSTFLWSLAQAANGREPDAIAAEASAGGYDISPIWPALEALASKSQG</sequence>
<evidence type="ECO:0000313" key="3">
    <source>
        <dbReference type="Proteomes" id="UP000824280"/>
    </source>
</evidence>
<dbReference type="Proteomes" id="UP000824280">
    <property type="component" value="Chromosome"/>
</dbReference>
<protein>
    <submittedName>
        <fullName evidence="2">TIGR01244 family phosphatase</fullName>
    </submittedName>
</protein>
<feature type="domain" description="Beta-lactamase hydrolase-like protein phosphatase-like" evidence="1">
    <location>
        <begin position="3"/>
        <end position="111"/>
    </location>
</feature>
<dbReference type="RefSeq" id="WP_221422709.1">
    <property type="nucleotide sequence ID" value="NZ_CP081297.1"/>
</dbReference>
<dbReference type="EMBL" id="CP081297">
    <property type="protein sequence ID" value="QZD87170.1"/>
    <property type="molecule type" value="Genomic_DNA"/>
</dbReference>
<dbReference type="Pfam" id="PF04273">
    <property type="entry name" value="BLH_phosphatase"/>
    <property type="match status" value="1"/>
</dbReference>
<evidence type="ECO:0000313" key="2">
    <source>
        <dbReference type="EMBL" id="QZD87170.1"/>
    </source>
</evidence>
<accession>A0ABX8ZDW3</accession>
<dbReference type="SUPFAM" id="SSF52799">
    <property type="entry name" value="(Phosphotyrosine protein) phosphatases II"/>
    <property type="match status" value="1"/>
</dbReference>
<reference evidence="2 3" key="1">
    <citation type="submission" date="2021-08" db="EMBL/GenBank/DDBJ databases">
        <title>Comparative Genomics Analysis of the Genus Qipengyuania Reveals Extensive Genetic Diversity and Metabolic Versatility, Including the Description of Fifteen Novel Species.</title>
        <authorList>
            <person name="Liu Y."/>
        </authorList>
    </citation>
    <scope>NUCLEOTIDE SEQUENCE [LARGE SCALE GENOMIC DNA]</scope>
    <source>
        <strain evidence="2 3">1XM2-8</strain>
    </source>
</reference>
<keyword evidence="3" id="KW-1185">Reference proteome</keyword>
<gene>
    <name evidence="2" type="ORF">K3166_00175</name>
</gene>
<dbReference type="Gene3D" id="3.90.190.10">
    <property type="entry name" value="Protein tyrosine phosphatase superfamily"/>
    <property type="match status" value="1"/>
</dbReference>
<proteinExistence type="predicted"/>
<evidence type="ECO:0000259" key="1">
    <source>
        <dbReference type="Pfam" id="PF04273"/>
    </source>
</evidence>
<organism evidence="2 3">
    <name type="scientific">Qipengyuania psychrotolerans</name>
    <dbReference type="NCBI Taxonomy" id="2867238"/>
    <lineage>
        <taxon>Bacteria</taxon>
        <taxon>Pseudomonadati</taxon>
        <taxon>Pseudomonadota</taxon>
        <taxon>Alphaproteobacteria</taxon>
        <taxon>Sphingomonadales</taxon>
        <taxon>Erythrobacteraceae</taxon>
        <taxon>Qipengyuania</taxon>
    </lineage>
</organism>
<dbReference type="CDD" id="cd14503">
    <property type="entry name" value="PTP-bact"/>
    <property type="match status" value="1"/>
</dbReference>
<dbReference type="InterPro" id="IPR029021">
    <property type="entry name" value="Prot-tyrosine_phosphatase-like"/>
</dbReference>
<name>A0ABX8ZDW3_9SPHN</name>
<dbReference type="NCBIfam" id="TIGR01244">
    <property type="entry name" value="TIGR01244 family sulfur transferase"/>
    <property type="match status" value="1"/>
</dbReference>
<dbReference type="InterPro" id="IPR005939">
    <property type="entry name" value="BLH_phosphatase-like"/>
</dbReference>